<dbReference type="InterPro" id="IPR030385">
    <property type="entry name" value="G_IRG_dom"/>
</dbReference>
<evidence type="ECO:0000256" key="4">
    <source>
        <dbReference type="ARBA" id="ARBA00023134"/>
    </source>
</evidence>
<feature type="transmembrane region" description="Helical" evidence="5">
    <location>
        <begin position="158"/>
        <end position="178"/>
    </location>
</feature>
<evidence type="ECO:0000256" key="5">
    <source>
        <dbReference type="SAM" id="Phobius"/>
    </source>
</evidence>
<keyword evidence="5" id="KW-0472">Membrane</keyword>
<sequence length="669" mass="74202">MKEVNSLFLFALDLNHVLHDNGNHDIAAHPSCPILKCKDCRVTLVCKCSNKKCKLFERFISEISVYGHEWPEFACSGCKRASKVLSLIPNCQQGCFDGVETKVDREEFEMIQKKHMQLFSEIEPVLNFASVTCMNFGYDRVVSVLAMENIENICKTVFSFWFVSGVTFKACIGFFGFAKDLILHMHELRHPLVTVAIDVLSSFMRTNVEQFIVDQNEWNQVIKAFHKTKNNMANEMTRRLGDVDRELDSCLALKCLKSKAFNIAVVGESGSGKSSLINALRGVRPGMEGSARVGVSEMTMKRSHYDIPYNEHMVIFDLPGIGSVNMTEKMYLSIVEFAVYDFFILVSSCRITGRDIWFAQQIRKHGKAAFFVKTKIDIDIENEECDHGKSATETMSKLRNECEMEMKNIGLYDMEIFLMSRVKKRLALMQTKRQEKTKRQDLYIKVAESLKAVETSLDNESRNVKVLKVSTASVSLVCGVASSACLIAAPFTLGVSLIPGIVLGAVAAASGFTTAGSSVVEKIRQKKKIVKMKAAIEELESPCADSDDATLKNIDSSKVGVSDVLQGLKGAGTVTGSTIGITLRGLESGAVSTLSSFAKVVRVGGGIIGLVAVPFDVYTIVTESIDLHKGNYSAVAQDIREKRKVIERKLYCSAYKRRCPNSHGCAYIY</sequence>
<protein>
    <submittedName>
        <fullName evidence="7">IIGP1-like protein</fullName>
    </submittedName>
</protein>
<dbReference type="Gene3D" id="1.10.437.10">
    <property type="entry name" value="Blc2-like"/>
    <property type="match status" value="1"/>
</dbReference>
<evidence type="ECO:0000313" key="7">
    <source>
        <dbReference type="EMBL" id="WAR28279.1"/>
    </source>
</evidence>
<gene>
    <name evidence="7" type="ORF">MAR_013983</name>
</gene>
<evidence type="ECO:0000256" key="1">
    <source>
        <dbReference type="ARBA" id="ARBA00005429"/>
    </source>
</evidence>
<dbReference type="InterPro" id="IPR051515">
    <property type="entry name" value="IRG"/>
</dbReference>
<name>A0ABY7G4P4_MYAAR</name>
<dbReference type="SUPFAM" id="SSF56854">
    <property type="entry name" value="Bcl-2 inhibitors of programmed cell death"/>
    <property type="match status" value="1"/>
</dbReference>
<comment type="similarity">
    <text evidence="1">Belongs to the TRAFAC class dynamin-like GTPase superfamily. IRG family.</text>
</comment>
<keyword evidence="4" id="KW-0342">GTP-binding</keyword>
<dbReference type="SUPFAM" id="SSF52540">
    <property type="entry name" value="P-loop containing nucleoside triphosphate hydrolases"/>
    <property type="match status" value="1"/>
</dbReference>
<feature type="transmembrane region" description="Helical" evidence="5">
    <location>
        <begin position="469"/>
        <end position="491"/>
    </location>
</feature>
<dbReference type="Gene3D" id="3.40.50.300">
    <property type="entry name" value="P-loop containing nucleotide triphosphate hydrolases"/>
    <property type="match status" value="1"/>
</dbReference>
<feature type="transmembrane region" description="Helical" evidence="5">
    <location>
        <begin position="497"/>
        <end position="520"/>
    </location>
</feature>
<dbReference type="Proteomes" id="UP001164746">
    <property type="component" value="Chromosome 15"/>
</dbReference>
<evidence type="ECO:0000256" key="2">
    <source>
        <dbReference type="ARBA" id="ARBA00022741"/>
    </source>
</evidence>
<keyword evidence="8" id="KW-1185">Reference proteome</keyword>
<evidence type="ECO:0000256" key="3">
    <source>
        <dbReference type="ARBA" id="ARBA00022801"/>
    </source>
</evidence>
<dbReference type="InterPro" id="IPR036834">
    <property type="entry name" value="Bcl-2-like_sf"/>
</dbReference>
<proteinExistence type="inferred from homology"/>
<dbReference type="PROSITE" id="PS51716">
    <property type="entry name" value="G_IRG"/>
    <property type="match status" value="1"/>
</dbReference>
<dbReference type="EMBL" id="CP111026">
    <property type="protein sequence ID" value="WAR28279.1"/>
    <property type="molecule type" value="Genomic_DNA"/>
</dbReference>
<accession>A0ABY7G4P4</accession>
<keyword evidence="5" id="KW-0812">Transmembrane</keyword>
<feature type="domain" description="IRG-type G" evidence="6">
    <location>
        <begin position="259"/>
        <end position="440"/>
    </location>
</feature>
<reference evidence="7" key="1">
    <citation type="submission" date="2022-11" db="EMBL/GenBank/DDBJ databases">
        <title>Centuries of genome instability and evolution in soft-shell clam transmissible cancer (bioRxiv).</title>
        <authorList>
            <person name="Hart S.F.M."/>
            <person name="Yonemitsu M.A."/>
            <person name="Giersch R.M."/>
            <person name="Beal B.F."/>
            <person name="Arriagada G."/>
            <person name="Davis B.W."/>
            <person name="Ostrander E.A."/>
            <person name="Goff S.P."/>
            <person name="Metzger M.J."/>
        </authorList>
    </citation>
    <scope>NUCLEOTIDE SEQUENCE</scope>
    <source>
        <strain evidence="7">MELC-2E11</strain>
        <tissue evidence="7">Siphon/mantle</tissue>
    </source>
</reference>
<keyword evidence="2" id="KW-0547">Nucleotide-binding</keyword>
<dbReference type="InterPro" id="IPR007743">
    <property type="entry name" value="Immunity-related_GTPase-like"/>
</dbReference>
<dbReference type="PANTHER" id="PTHR32341">
    <property type="entry name" value="INTERFERON-INDUCIBLE GTPASE"/>
    <property type="match status" value="1"/>
</dbReference>
<dbReference type="PANTHER" id="PTHR32341:SF17">
    <property type="entry name" value="IRG-TYPE G DOMAIN-CONTAINING PROTEIN"/>
    <property type="match status" value="1"/>
</dbReference>
<organism evidence="7 8">
    <name type="scientific">Mya arenaria</name>
    <name type="common">Soft-shell clam</name>
    <dbReference type="NCBI Taxonomy" id="6604"/>
    <lineage>
        <taxon>Eukaryota</taxon>
        <taxon>Metazoa</taxon>
        <taxon>Spiralia</taxon>
        <taxon>Lophotrochozoa</taxon>
        <taxon>Mollusca</taxon>
        <taxon>Bivalvia</taxon>
        <taxon>Autobranchia</taxon>
        <taxon>Heteroconchia</taxon>
        <taxon>Euheterodonta</taxon>
        <taxon>Imparidentia</taxon>
        <taxon>Neoheterodontei</taxon>
        <taxon>Myida</taxon>
        <taxon>Myoidea</taxon>
        <taxon>Myidae</taxon>
        <taxon>Mya</taxon>
    </lineage>
</organism>
<keyword evidence="3" id="KW-0378">Hydrolase</keyword>
<dbReference type="InterPro" id="IPR027417">
    <property type="entry name" value="P-loop_NTPase"/>
</dbReference>
<dbReference type="Pfam" id="PF05049">
    <property type="entry name" value="IIGP"/>
    <property type="match status" value="1"/>
</dbReference>
<keyword evidence="5" id="KW-1133">Transmembrane helix</keyword>
<evidence type="ECO:0000259" key="6">
    <source>
        <dbReference type="PROSITE" id="PS51716"/>
    </source>
</evidence>
<evidence type="ECO:0000313" key="8">
    <source>
        <dbReference type="Proteomes" id="UP001164746"/>
    </source>
</evidence>